<organism evidence="2 3">
    <name type="scientific">Flavobacterium crassostreae</name>
    <dbReference type="NCBI Taxonomy" id="1763534"/>
    <lineage>
        <taxon>Bacteria</taxon>
        <taxon>Pseudomonadati</taxon>
        <taxon>Bacteroidota</taxon>
        <taxon>Flavobacteriia</taxon>
        <taxon>Flavobacteriales</taxon>
        <taxon>Flavobacteriaceae</taxon>
        <taxon>Flavobacterium</taxon>
    </lineage>
</organism>
<dbReference type="PROSITE" id="PS51186">
    <property type="entry name" value="GNAT"/>
    <property type="match status" value="1"/>
</dbReference>
<dbReference type="EMBL" id="LVEP01000001">
    <property type="protein sequence ID" value="OCB78876.1"/>
    <property type="molecule type" value="Genomic_DNA"/>
</dbReference>
<dbReference type="PANTHER" id="PTHR43792">
    <property type="entry name" value="GNAT FAMILY, PUTATIVE (AFU_ORTHOLOGUE AFUA_3G00765)-RELATED-RELATED"/>
    <property type="match status" value="1"/>
</dbReference>
<name>A0A1B9EA95_9FLAO</name>
<evidence type="ECO:0000313" key="3">
    <source>
        <dbReference type="Proteomes" id="UP000093510"/>
    </source>
</evidence>
<dbReference type="Proteomes" id="UP000093510">
    <property type="component" value="Unassembled WGS sequence"/>
</dbReference>
<dbReference type="InterPro" id="IPR000182">
    <property type="entry name" value="GNAT_dom"/>
</dbReference>
<feature type="domain" description="N-acetyltransferase" evidence="1">
    <location>
        <begin position="13"/>
        <end position="169"/>
    </location>
</feature>
<evidence type="ECO:0000259" key="1">
    <source>
        <dbReference type="PROSITE" id="PS51186"/>
    </source>
</evidence>
<dbReference type="OrthoDB" id="9788916at2"/>
<proteinExistence type="predicted"/>
<keyword evidence="3" id="KW-1185">Reference proteome</keyword>
<gene>
    <name evidence="2" type="ORF">LPBF_00380</name>
</gene>
<sequence length="179" mass="21064">MKYTLEGEETERLKFRLLNIEDFDDCIELFKDNEVCRFLGVDKIETPNERCKLWFEMTFDRYKNDLGGQNILIEKNTNKIVGQSGLLVREIEGKQEIEIAYSILPEYRKKGFATESTEKCKNFAFENKFTESLISIIHTENINSEKVADRNGMRKDKTTEFKGMSVTIYRINSSEWKNK</sequence>
<dbReference type="Gene3D" id="3.40.630.30">
    <property type="match status" value="1"/>
</dbReference>
<dbReference type="STRING" id="1763534.GCA_001831475_01968"/>
<reference evidence="2 3" key="1">
    <citation type="submission" date="2016-03" db="EMBL/GenBank/DDBJ databases">
        <authorList>
            <person name="Ploux O."/>
        </authorList>
    </citation>
    <scope>NUCLEOTIDE SEQUENCE [LARGE SCALE GENOMIC DNA]</scope>
    <source>
        <strain evidence="2 3">LPB0076</strain>
    </source>
</reference>
<evidence type="ECO:0000313" key="2">
    <source>
        <dbReference type="EMBL" id="OCB78876.1"/>
    </source>
</evidence>
<dbReference type="InterPro" id="IPR016181">
    <property type="entry name" value="Acyl_CoA_acyltransferase"/>
</dbReference>
<accession>A0A1B9EA95</accession>
<dbReference type="InterPro" id="IPR051531">
    <property type="entry name" value="N-acetyltransferase"/>
</dbReference>
<dbReference type="PANTHER" id="PTHR43792:SF1">
    <property type="entry name" value="N-ACETYLTRANSFERASE DOMAIN-CONTAINING PROTEIN"/>
    <property type="match status" value="1"/>
</dbReference>
<dbReference type="RefSeq" id="WP_066330963.1">
    <property type="nucleotide sequence ID" value="NZ_CP017688.1"/>
</dbReference>
<dbReference type="GO" id="GO:0016747">
    <property type="term" value="F:acyltransferase activity, transferring groups other than amino-acyl groups"/>
    <property type="evidence" value="ECO:0007669"/>
    <property type="project" value="InterPro"/>
</dbReference>
<dbReference type="SUPFAM" id="SSF55729">
    <property type="entry name" value="Acyl-CoA N-acyltransferases (Nat)"/>
    <property type="match status" value="1"/>
</dbReference>
<dbReference type="Pfam" id="PF13302">
    <property type="entry name" value="Acetyltransf_3"/>
    <property type="match status" value="1"/>
</dbReference>
<protein>
    <recommendedName>
        <fullName evidence="1">N-acetyltransferase domain-containing protein</fullName>
    </recommendedName>
</protein>
<comment type="caution">
    <text evidence="2">The sequence shown here is derived from an EMBL/GenBank/DDBJ whole genome shotgun (WGS) entry which is preliminary data.</text>
</comment>
<dbReference type="AlphaFoldDB" id="A0A1B9EA95"/>